<keyword evidence="2" id="KW-1185">Reference proteome</keyword>
<dbReference type="EMBL" id="JANBUJ010000442">
    <property type="protein sequence ID" value="KAJ2771999.1"/>
    <property type="molecule type" value="Genomic_DNA"/>
</dbReference>
<protein>
    <submittedName>
        <fullName evidence="1">Oxysterol-binding protein 3</fullName>
    </submittedName>
</protein>
<comment type="caution">
    <text evidence="1">The sequence shown here is derived from an EMBL/GenBank/DDBJ whole genome shotgun (WGS) entry which is preliminary data.</text>
</comment>
<name>A0ACC1K2H7_9FUNG</name>
<sequence length="556" mass="58559">MEEVEILPRDAYLHTVSIAQAPCIIQWWFSTKRKNIDFGLFRREPQAGGGEDGPPSISRSGSGALTGSRESTTGTASGRRLAGQPGGTQLADGEGPRAAADAAAKQRGGYFKLQDRNVAVLMPLKHYESAKTTIKGSWDVAQAGTYILYFDNSFSKNTSKRLSFCVAVKEASQPRGGTGGGSSDRQRPAMSGWLLKKKRKRMQGWASRWLSVQGRWLLYSTTEGGIPRAKVDIVNAVVSTTRADFAITVDGDEGFLQLRAESRPDYDAWVAALKKAKEGFAVPLPPADAAGGDGATLAPGAQTPDCDALAGPARLGADAARILQAHAAFESAVERLDQLLRGLGSLGGDAAHDGAQGYLQQIRDCEGVLHGILVAAAAGGAEHGALALARRDTTASERLSLPGTESWSSRVSGSGSDVFYDTNEVLELARDEADASPYIETFQRGSAWVESSTASVASAAVAAGTLATASPDRDTDSDSDGGVDGFYDGADESPGAPRLDRMRLDLIRDPDFVEALAKNSLRSPRTAPGARDEAAAAAEEEEAGDADQRPLATIET</sequence>
<proteinExistence type="predicted"/>
<reference evidence="1" key="1">
    <citation type="submission" date="2022-07" db="EMBL/GenBank/DDBJ databases">
        <title>Phylogenomic reconstructions and comparative analyses of Kickxellomycotina fungi.</title>
        <authorList>
            <person name="Reynolds N.K."/>
            <person name="Stajich J.E."/>
            <person name="Barry K."/>
            <person name="Grigoriev I.V."/>
            <person name="Crous P."/>
            <person name="Smith M.E."/>
        </authorList>
    </citation>
    <scope>NUCLEOTIDE SEQUENCE</scope>
    <source>
        <strain evidence="1">CBS 109366</strain>
    </source>
</reference>
<feature type="non-terminal residue" evidence="1">
    <location>
        <position position="556"/>
    </location>
</feature>
<evidence type="ECO:0000313" key="2">
    <source>
        <dbReference type="Proteomes" id="UP001140234"/>
    </source>
</evidence>
<gene>
    <name evidence="1" type="primary">OSH3_1</name>
    <name evidence="1" type="ORF">IWQ57_001957</name>
</gene>
<evidence type="ECO:0000313" key="1">
    <source>
        <dbReference type="EMBL" id="KAJ2771999.1"/>
    </source>
</evidence>
<organism evidence="1 2">
    <name type="scientific">Coemansia nantahalensis</name>
    <dbReference type="NCBI Taxonomy" id="2789366"/>
    <lineage>
        <taxon>Eukaryota</taxon>
        <taxon>Fungi</taxon>
        <taxon>Fungi incertae sedis</taxon>
        <taxon>Zoopagomycota</taxon>
        <taxon>Kickxellomycotina</taxon>
        <taxon>Kickxellomycetes</taxon>
        <taxon>Kickxellales</taxon>
        <taxon>Kickxellaceae</taxon>
        <taxon>Coemansia</taxon>
    </lineage>
</organism>
<dbReference type="Proteomes" id="UP001140234">
    <property type="component" value="Unassembled WGS sequence"/>
</dbReference>
<accession>A0ACC1K2H7</accession>